<sequence precursor="true">MKRRTFLAASSAALLTPAVAHAIIPPSPTAVIGHTGRGNYGHGLDTMWLKISETQVVAVADADPRGLSLATKRLEGAQGFADYQVMLQTMKPEYVSVCPRHPDQHFDMVLAAIEAGAKGIYCEKPFVRNPAEADALIAAAEKRGTKVAVAHRNRYHPALEHIDALIDSGELGKILELRGKGKGDHRGGGEDLWVLGSHIVNLFCYFGGGKPKSVSGILLQDGQLVTPKDVKRGNEGLGQLAGNEVHARYLMDNGLVAYYQSIANDGTSPNGYCFQIIGSKGTVTWHIDRDPVAHFTPGNPYDPANSPRKWIPITSQGVGKEETDPREIEKVHNHVAAGIDLLWSVSGNSAPKCDIHQAAWTVEMICGVFESHRQNGQIVEFPLQERENPLAKL</sequence>
<dbReference type="Gene3D" id="3.30.360.10">
    <property type="entry name" value="Dihydrodipicolinate Reductase, domain 2"/>
    <property type="match status" value="1"/>
</dbReference>
<dbReference type="PANTHER" id="PTHR43818">
    <property type="entry name" value="BCDNA.GH03377"/>
    <property type="match status" value="1"/>
</dbReference>
<dbReference type="GO" id="GO:0016491">
    <property type="term" value="F:oxidoreductase activity"/>
    <property type="evidence" value="ECO:0007669"/>
    <property type="project" value="UniProtKB-KW"/>
</dbReference>
<gene>
    <name evidence="4" type="primary">ycjS</name>
    <name evidence="4" type="ORF">Pan97_11620</name>
</gene>
<dbReference type="GO" id="GO:0000166">
    <property type="term" value="F:nucleotide binding"/>
    <property type="evidence" value="ECO:0007669"/>
    <property type="project" value="InterPro"/>
</dbReference>
<keyword evidence="2" id="KW-0732">Signal</keyword>
<protein>
    <submittedName>
        <fullName evidence="4">Putative oxidoreductase YcjS</fullName>
        <ecNumber evidence="4">1.-.-.-</ecNumber>
    </submittedName>
</protein>
<dbReference type="InterPro" id="IPR050463">
    <property type="entry name" value="Gfo/Idh/MocA_oxidrdct_glycsds"/>
</dbReference>
<feature type="signal peptide" evidence="2">
    <location>
        <begin position="1"/>
        <end position="22"/>
    </location>
</feature>
<dbReference type="KEGG" id="bvo:Pan97_11620"/>
<accession>A0A518C4K2</accession>
<evidence type="ECO:0000256" key="2">
    <source>
        <dbReference type="SAM" id="SignalP"/>
    </source>
</evidence>
<dbReference type="InterPro" id="IPR036291">
    <property type="entry name" value="NAD(P)-bd_dom_sf"/>
</dbReference>
<dbReference type="RefSeq" id="WP_144971152.1">
    <property type="nucleotide sequence ID" value="NZ_CP036289.1"/>
</dbReference>
<proteinExistence type="predicted"/>
<dbReference type="PANTHER" id="PTHR43818:SF11">
    <property type="entry name" value="BCDNA.GH03377"/>
    <property type="match status" value="1"/>
</dbReference>
<feature type="domain" description="Gfo/Idh/MocA-like oxidoreductase N-terminal" evidence="3">
    <location>
        <begin position="31"/>
        <end position="151"/>
    </location>
</feature>
<dbReference type="Proteomes" id="UP000318626">
    <property type="component" value="Chromosome"/>
</dbReference>
<reference evidence="5" key="1">
    <citation type="submission" date="2019-02" db="EMBL/GenBank/DDBJ databases">
        <title>Deep-cultivation of Planctomycetes and their phenomic and genomic characterization uncovers novel biology.</title>
        <authorList>
            <person name="Wiegand S."/>
            <person name="Jogler M."/>
            <person name="Boedeker C."/>
            <person name="Pinto D."/>
            <person name="Vollmers J."/>
            <person name="Rivas-Marin E."/>
            <person name="Kohn T."/>
            <person name="Peeters S.H."/>
            <person name="Heuer A."/>
            <person name="Rast P."/>
            <person name="Oberbeckmann S."/>
            <person name="Bunk B."/>
            <person name="Jeske O."/>
            <person name="Meyerdierks A."/>
            <person name="Storesund J.E."/>
            <person name="Kallscheuer N."/>
            <person name="Luecker S."/>
            <person name="Lage O.M."/>
            <person name="Pohl T."/>
            <person name="Merkel B.J."/>
            <person name="Hornburger P."/>
            <person name="Mueller R.-W."/>
            <person name="Bruemmer F."/>
            <person name="Labrenz M."/>
            <person name="Spormann A.M."/>
            <person name="Op den Camp H."/>
            <person name="Overmann J."/>
            <person name="Amann R."/>
            <person name="Jetten M.S.M."/>
            <person name="Mascher T."/>
            <person name="Medema M.H."/>
            <person name="Devos D.P."/>
            <person name="Kaster A.-K."/>
            <person name="Ovreas L."/>
            <person name="Rohde M."/>
            <person name="Galperin M.Y."/>
            <person name="Jogler C."/>
        </authorList>
    </citation>
    <scope>NUCLEOTIDE SEQUENCE [LARGE SCALE GENOMIC DNA]</scope>
    <source>
        <strain evidence="5">Pan97</strain>
    </source>
</reference>
<evidence type="ECO:0000313" key="5">
    <source>
        <dbReference type="Proteomes" id="UP000318626"/>
    </source>
</evidence>
<dbReference type="OrthoDB" id="9776544at2"/>
<dbReference type="AlphaFoldDB" id="A0A518C4K2"/>
<keyword evidence="1 4" id="KW-0560">Oxidoreductase</keyword>
<evidence type="ECO:0000256" key="1">
    <source>
        <dbReference type="ARBA" id="ARBA00023002"/>
    </source>
</evidence>
<dbReference type="Pfam" id="PF01408">
    <property type="entry name" value="GFO_IDH_MocA"/>
    <property type="match status" value="1"/>
</dbReference>
<evidence type="ECO:0000259" key="3">
    <source>
        <dbReference type="Pfam" id="PF01408"/>
    </source>
</evidence>
<keyword evidence="5" id="KW-1185">Reference proteome</keyword>
<dbReference type="EC" id="1.-.-.-" evidence="4"/>
<name>A0A518C4K2_9BACT</name>
<dbReference type="SUPFAM" id="SSF51735">
    <property type="entry name" value="NAD(P)-binding Rossmann-fold domains"/>
    <property type="match status" value="1"/>
</dbReference>
<evidence type="ECO:0000313" key="4">
    <source>
        <dbReference type="EMBL" id="QDU74157.1"/>
    </source>
</evidence>
<dbReference type="SUPFAM" id="SSF55347">
    <property type="entry name" value="Glyceraldehyde-3-phosphate dehydrogenase-like, C-terminal domain"/>
    <property type="match status" value="1"/>
</dbReference>
<feature type="chain" id="PRO_5022154893" evidence="2">
    <location>
        <begin position="23"/>
        <end position="393"/>
    </location>
</feature>
<dbReference type="Gene3D" id="3.40.50.720">
    <property type="entry name" value="NAD(P)-binding Rossmann-like Domain"/>
    <property type="match status" value="1"/>
</dbReference>
<dbReference type="InterPro" id="IPR000683">
    <property type="entry name" value="Gfo/Idh/MocA-like_OxRdtase_N"/>
</dbReference>
<organism evidence="4 5">
    <name type="scientific">Bremerella volcania</name>
    <dbReference type="NCBI Taxonomy" id="2527984"/>
    <lineage>
        <taxon>Bacteria</taxon>
        <taxon>Pseudomonadati</taxon>
        <taxon>Planctomycetota</taxon>
        <taxon>Planctomycetia</taxon>
        <taxon>Pirellulales</taxon>
        <taxon>Pirellulaceae</taxon>
        <taxon>Bremerella</taxon>
    </lineage>
</organism>
<dbReference type="EMBL" id="CP036289">
    <property type="protein sequence ID" value="QDU74157.1"/>
    <property type="molecule type" value="Genomic_DNA"/>
</dbReference>